<organism evidence="1 2">
    <name type="scientific">Tupaia chinensis</name>
    <name type="common">Chinese tree shrew</name>
    <name type="synonym">Tupaia belangeri chinensis</name>
    <dbReference type="NCBI Taxonomy" id="246437"/>
    <lineage>
        <taxon>Eukaryota</taxon>
        <taxon>Metazoa</taxon>
        <taxon>Chordata</taxon>
        <taxon>Craniata</taxon>
        <taxon>Vertebrata</taxon>
        <taxon>Euteleostomi</taxon>
        <taxon>Mammalia</taxon>
        <taxon>Eutheria</taxon>
        <taxon>Euarchontoglires</taxon>
        <taxon>Scandentia</taxon>
        <taxon>Tupaiidae</taxon>
        <taxon>Tupaia</taxon>
    </lineage>
</organism>
<evidence type="ECO:0000313" key="2">
    <source>
        <dbReference type="Proteomes" id="UP000011518"/>
    </source>
</evidence>
<reference evidence="2" key="2">
    <citation type="journal article" date="2013" name="Nat. Commun.">
        <title>Genome of the Chinese tree shrew.</title>
        <authorList>
            <person name="Fan Y."/>
            <person name="Huang Z.Y."/>
            <person name="Cao C.C."/>
            <person name="Chen C.S."/>
            <person name="Chen Y.X."/>
            <person name="Fan D.D."/>
            <person name="He J."/>
            <person name="Hou H.L."/>
            <person name="Hu L."/>
            <person name="Hu X.T."/>
            <person name="Jiang X.T."/>
            <person name="Lai R."/>
            <person name="Lang Y.S."/>
            <person name="Liang B."/>
            <person name="Liao S.G."/>
            <person name="Mu D."/>
            <person name="Ma Y.Y."/>
            <person name="Niu Y.Y."/>
            <person name="Sun X.Q."/>
            <person name="Xia J.Q."/>
            <person name="Xiao J."/>
            <person name="Xiong Z.Q."/>
            <person name="Xu L."/>
            <person name="Yang L."/>
            <person name="Zhang Y."/>
            <person name="Zhao W."/>
            <person name="Zhao X.D."/>
            <person name="Zheng Y.T."/>
            <person name="Zhou J.M."/>
            <person name="Zhu Y.B."/>
            <person name="Zhang G.J."/>
            <person name="Wang J."/>
            <person name="Yao Y.G."/>
        </authorList>
    </citation>
    <scope>NUCLEOTIDE SEQUENCE [LARGE SCALE GENOMIC DNA]</scope>
</reference>
<dbReference type="InParanoid" id="L9KHX3"/>
<dbReference type="Proteomes" id="UP000011518">
    <property type="component" value="Unassembled WGS sequence"/>
</dbReference>
<gene>
    <name evidence="1" type="ORF">TREES_T100019483</name>
</gene>
<protein>
    <submittedName>
        <fullName evidence="1">Uncharacterized protein</fullName>
    </submittedName>
</protein>
<reference evidence="2" key="1">
    <citation type="submission" date="2012-07" db="EMBL/GenBank/DDBJ databases">
        <title>Genome of the Chinese tree shrew, a rising model animal genetically related to primates.</title>
        <authorList>
            <person name="Zhang G."/>
            <person name="Fan Y."/>
            <person name="Yao Y."/>
            <person name="Huang Z."/>
        </authorList>
    </citation>
    <scope>NUCLEOTIDE SEQUENCE [LARGE SCALE GENOMIC DNA]</scope>
</reference>
<sequence>MSCAFMERRGQIRFPLPYSWSCGGLPETLSGSPVILHQWTQFNFLIVGGPENETWQMIFTKVINSWLGKSGSLSSLNQTVFKEGAVELLSVQKGVAALGPKPFCRG</sequence>
<proteinExistence type="predicted"/>
<evidence type="ECO:0000313" key="1">
    <source>
        <dbReference type="EMBL" id="ELW62089.1"/>
    </source>
</evidence>
<accession>L9KHX3</accession>
<dbReference type="AlphaFoldDB" id="L9KHX3"/>
<name>L9KHX3_TUPCH</name>
<dbReference type="EMBL" id="KB320841">
    <property type="protein sequence ID" value="ELW62089.1"/>
    <property type="molecule type" value="Genomic_DNA"/>
</dbReference>
<keyword evidence="2" id="KW-1185">Reference proteome</keyword>